<evidence type="ECO:0000259" key="1">
    <source>
        <dbReference type="Pfam" id="PF13274"/>
    </source>
</evidence>
<dbReference type="AlphaFoldDB" id="A0A0G4Q2R5"/>
<reference evidence="2" key="2">
    <citation type="submission" date="2015-06" db="EMBL/GenBank/DDBJ databases">
        <authorList>
            <person name="Urmite Genomes Urmite Genomes"/>
        </authorList>
    </citation>
    <scope>NUCLEOTIDE SEQUENCE [LARGE SCALE GENOMIC DNA]</scope>
    <source>
        <strain evidence="2">CSUR P1867</strain>
    </source>
</reference>
<dbReference type="EMBL" id="CVRY01000002">
    <property type="protein sequence ID" value="CRL60093.1"/>
    <property type="molecule type" value="Genomic_DNA"/>
</dbReference>
<keyword evidence="6" id="KW-1185">Reference proteome</keyword>
<evidence type="ECO:0000313" key="5">
    <source>
        <dbReference type="Proteomes" id="UP000183920"/>
    </source>
</evidence>
<evidence type="ECO:0000313" key="2">
    <source>
        <dbReference type="EMBL" id="CRL60093.1"/>
    </source>
</evidence>
<evidence type="ECO:0000313" key="4">
    <source>
        <dbReference type="EMBL" id="MBJ2118975.1"/>
    </source>
</evidence>
<evidence type="ECO:0000313" key="3">
    <source>
        <dbReference type="EMBL" id="CRL63943.1"/>
    </source>
</evidence>
<organism evidence="2 5">
    <name type="scientific">Proteus penneri</name>
    <dbReference type="NCBI Taxonomy" id="102862"/>
    <lineage>
        <taxon>Bacteria</taxon>
        <taxon>Pseudomonadati</taxon>
        <taxon>Pseudomonadota</taxon>
        <taxon>Gammaproteobacteria</taxon>
        <taxon>Enterobacterales</taxon>
        <taxon>Morganellaceae</taxon>
        <taxon>Proteus</taxon>
    </lineage>
</organism>
<dbReference type="RefSeq" id="WP_072063025.1">
    <property type="nucleotide sequence ID" value="NZ_CVRY01000002.1"/>
</dbReference>
<accession>A0A0G4Q2R5</accession>
<dbReference type="Pfam" id="PF13274">
    <property type="entry name" value="SocA_Panacea"/>
    <property type="match status" value="1"/>
</dbReference>
<evidence type="ECO:0000313" key="6">
    <source>
        <dbReference type="Proteomes" id="UP000619976"/>
    </source>
</evidence>
<feature type="domain" description="Antitoxin SocA-like Panacea" evidence="1">
    <location>
        <begin position="27"/>
        <end position="141"/>
    </location>
</feature>
<dbReference type="InterPro" id="IPR025272">
    <property type="entry name" value="SocA_Panacea"/>
</dbReference>
<sequence>MFCEEKVAQMAAYLLHKRGGRMAYIKLMKLLYLADRECLIRFGDSMSGDSYVSMNHGPVLSRTYDLVKSGGDYDDSPWELWISGEANYEVSIKKVLSGVMDDDFDELSKADIKILDETFSKYGHLKRFRICDLTHEICPEWNDPHGSSIPINPRDIFLAGGKTEQEADACLRSFNETKQLKAFSSELA</sequence>
<reference evidence="4 6" key="3">
    <citation type="submission" date="2020-12" db="EMBL/GenBank/DDBJ databases">
        <title>Enhanced detection system for hospital associated transmission using whole genome sequencing surveillance.</title>
        <authorList>
            <person name="Harrison L.H."/>
            <person name="Van Tyne D."/>
            <person name="Marsh J.W."/>
            <person name="Griffith M.P."/>
            <person name="Snyder D.J."/>
            <person name="Cooper V.S."/>
            <person name="Mustapha M."/>
        </authorList>
    </citation>
    <scope>NUCLEOTIDE SEQUENCE [LARGE SCALE GENOMIC DNA]</scope>
    <source>
        <strain evidence="4 6">PR00195</strain>
    </source>
</reference>
<name>A0A0G4Q2R5_9GAMM</name>
<reference evidence="5" key="1">
    <citation type="submission" date="2015-06" db="EMBL/GenBank/DDBJ databases">
        <authorList>
            <person name="Urmite Genomes"/>
        </authorList>
    </citation>
    <scope>NUCLEOTIDE SEQUENCE [LARGE SCALE GENOMIC DNA]</scope>
    <source>
        <strain evidence="5">CSUR P1867</strain>
    </source>
</reference>
<protein>
    <submittedName>
        <fullName evidence="4">SocA family protein</fullName>
    </submittedName>
</protein>
<dbReference type="EMBL" id="CVRY01000005">
    <property type="protein sequence ID" value="CRL63943.1"/>
    <property type="molecule type" value="Genomic_DNA"/>
</dbReference>
<dbReference type="EMBL" id="JAEKCB010000008">
    <property type="protein sequence ID" value="MBJ2118975.1"/>
    <property type="molecule type" value="Genomic_DNA"/>
</dbReference>
<dbReference type="Proteomes" id="UP000619976">
    <property type="component" value="Unassembled WGS sequence"/>
</dbReference>
<proteinExistence type="predicted"/>
<dbReference type="Proteomes" id="UP000183920">
    <property type="component" value="Unassembled WGS sequence"/>
</dbReference>
<gene>
    <name evidence="2" type="ORF">BN1804_00746</name>
    <name evidence="3" type="ORF">BN1804_02747</name>
    <name evidence="4" type="ORF">JFQ69_15025</name>
</gene>